<dbReference type="Gene3D" id="1.20.120.450">
    <property type="entry name" value="dinb family like domain"/>
    <property type="match status" value="1"/>
</dbReference>
<accession>A0A2G5IC15</accession>
<sequence length="175" mass="19665">MSSISTYDVSVPILVRNLEILTTILKKGEAWAKENGKDGEAFLKTRLVDDMLPLSFQIHTCCNSAKAVLPRIGGETPVSADDNEKTFAEFYARIESTIKLLRAAKKEKFVGANEKCNVKLGPKEMEMGALEYLQKYCLPTFFFHFITAYNILRKEGVQIGKLDFLDAPTLTSWSM</sequence>
<evidence type="ECO:0000313" key="3">
    <source>
        <dbReference type="Proteomes" id="UP000230605"/>
    </source>
</evidence>
<protein>
    <recommendedName>
        <fullName evidence="5">DUF1993 domain-containing protein</fullName>
    </recommendedName>
</protein>
<dbReference type="PANTHER" id="PTHR36922:SF1">
    <property type="entry name" value="DUF1993 DOMAIN-CONTAINING PROTEIN"/>
    <property type="match status" value="1"/>
</dbReference>
<reference evidence="1 3" key="1">
    <citation type="submission" date="2015-10" db="EMBL/GenBank/DDBJ databases">
        <title>The cercosporin biosynthetic gene cluster was horizontally transferred to several fungal lineages and shown to be expanded in Cercospora beticola based on microsynteny with recipient genomes.</title>
        <authorList>
            <person name="De Jonge R."/>
            <person name="Ebert M.K."/>
            <person name="Suttle J.C."/>
            <person name="Jurick Ii W.M."/>
            <person name="Secor G.A."/>
            <person name="Thomma B.P."/>
            <person name="Van De Peer Y."/>
            <person name="Bolton M.D."/>
        </authorList>
    </citation>
    <scope>NUCLEOTIDE SEQUENCE [LARGE SCALE GENOMIC DNA]</scope>
    <source>
        <strain evidence="1 3">09-40</strain>
    </source>
</reference>
<dbReference type="EMBL" id="CP134184">
    <property type="protein sequence ID" value="WPA97351.1"/>
    <property type="molecule type" value="Genomic_DNA"/>
</dbReference>
<dbReference type="SUPFAM" id="SSF109854">
    <property type="entry name" value="DinB/YfiT-like putative metalloenzymes"/>
    <property type="match status" value="1"/>
</dbReference>
<name>A0A2G5IC15_CERBT</name>
<dbReference type="PANTHER" id="PTHR36922">
    <property type="entry name" value="BLL2446 PROTEIN"/>
    <property type="match status" value="1"/>
</dbReference>
<reference evidence="2 4" key="2">
    <citation type="submission" date="2023-09" db="EMBL/GenBank/DDBJ databases">
        <title>Complete-Gapless Cercospora beticola genome.</title>
        <authorList>
            <person name="Wyatt N.A."/>
            <person name="Spanner R.E."/>
            <person name="Bolton M.D."/>
        </authorList>
    </citation>
    <scope>NUCLEOTIDE SEQUENCE [LARGE SCALE GENOMIC DNA]</scope>
    <source>
        <strain evidence="2">Cb09-40</strain>
    </source>
</reference>
<proteinExistence type="predicted"/>
<organism evidence="1 3">
    <name type="scientific">Cercospora beticola</name>
    <name type="common">Sugarbeet leaf spot fungus</name>
    <dbReference type="NCBI Taxonomy" id="122368"/>
    <lineage>
        <taxon>Eukaryota</taxon>
        <taxon>Fungi</taxon>
        <taxon>Dikarya</taxon>
        <taxon>Ascomycota</taxon>
        <taxon>Pezizomycotina</taxon>
        <taxon>Dothideomycetes</taxon>
        <taxon>Dothideomycetidae</taxon>
        <taxon>Mycosphaerellales</taxon>
        <taxon>Mycosphaerellaceae</taxon>
        <taxon>Cercospora</taxon>
    </lineage>
</organism>
<dbReference type="InterPro" id="IPR018531">
    <property type="entry name" value="DUF1993"/>
</dbReference>
<evidence type="ECO:0000313" key="2">
    <source>
        <dbReference type="EMBL" id="WPA97351.1"/>
    </source>
</evidence>
<dbReference type="AlphaFoldDB" id="A0A2G5IC15"/>
<dbReference type="Proteomes" id="UP001302367">
    <property type="component" value="Chromosome 1"/>
</dbReference>
<evidence type="ECO:0000313" key="1">
    <source>
        <dbReference type="EMBL" id="PIB02319.1"/>
    </source>
</evidence>
<dbReference type="OrthoDB" id="3724345at2759"/>
<dbReference type="EMBL" id="LKMD01000100">
    <property type="protein sequence ID" value="PIB02319.1"/>
    <property type="molecule type" value="Genomic_DNA"/>
</dbReference>
<gene>
    <name evidence="1" type="ORF">CB0940_01893</name>
    <name evidence="2" type="ORF">RHO25_001960</name>
</gene>
<evidence type="ECO:0000313" key="4">
    <source>
        <dbReference type="Proteomes" id="UP001302367"/>
    </source>
</evidence>
<evidence type="ECO:0008006" key="5">
    <source>
        <dbReference type="Google" id="ProtNLM"/>
    </source>
</evidence>
<dbReference type="Pfam" id="PF09351">
    <property type="entry name" value="DUF1993"/>
    <property type="match status" value="1"/>
</dbReference>
<dbReference type="Proteomes" id="UP000230605">
    <property type="component" value="Chromosome 1"/>
</dbReference>
<keyword evidence="4" id="KW-1185">Reference proteome</keyword>
<dbReference type="InterPro" id="IPR034660">
    <property type="entry name" value="DinB/YfiT-like"/>
</dbReference>